<feature type="domain" description="DUF4333" evidence="3">
    <location>
        <begin position="80"/>
        <end position="150"/>
    </location>
</feature>
<feature type="compositionally biased region" description="Pro residues" evidence="1">
    <location>
        <begin position="16"/>
        <end position="29"/>
    </location>
</feature>
<name>A0ABZ1B6K7_9ACTN</name>
<evidence type="ECO:0000313" key="4">
    <source>
        <dbReference type="EMBL" id="WRL66433.1"/>
    </source>
</evidence>
<dbReference type="Proteomes" id="UP001324287">
    <property type="component" value="Chromosome"/>
</dbReference>
<gene>
    <name evidence="4" type="ORF">U6N30_13985</name>
</gene>
<evidence type="ECO:0000256" key="1">
    <source>
        <dbReference type="SAM" id="MobiDB-lite"/>
    </source>
</evidence>
<feature type="compositionally biased region" description="Low complexity" evidence="1">
    <location>
        <begin position="1"/>
        <end position="15"/>
    </location>
</feature>
<keyword evidence="2" id="KW-1133">Transmembrane helix</keyword>
<reference evidence="4 5" key="1">
    <citation type="submission" date="2023-12" db="EMBL/GenBank/DDBJ databases">
        <title>Blastococcus brunescens sp. nov., an actonobacterium isolated from sandstone collected in sahara desert.</title>
        <authorList>
            <person name="Gtari M."/>
            <person name="Ghodhbane F."/>
        </authorList>
    </citation>
    <scope>NUCLEOTIDE SEQUENCE [LARGE SCALE GENOMIC DNA]</scope>
    <source>
        <strain evidence="4 5">BMG 8361</strain>
    </source>
</reference>
<dbReference type="Pfam" id="PF14230">
    <property type="entry name" value="DUF4333"/>
    <property type="match status" value="1"/>
</dbReference>
<evidence type="ECO:0000259" key="3">
    <source>
        <dbReference type="Pfam" id="PF14230"/>
    </source>
</evidence>
<keyword evidence="2" id="KW-0812">Transmembrane</keyword>
<dbReference type="EMBL" id="CP141261">
    <property type="protein sequence ID" value="WRL66433.1"/>
    <property type="molecule type" value="Genomic_DNA"/>
</dbReference>
<proteinExistence type="predicted"/>
<feature type="transmembrane region" description="Helical" evidence="2">
    <location>
        <begin position="63"/>
        <end position="85"/>
    </location>
</feature>
<sequence length="160" mass="16677">MPYPSQPYGQYGQSPAPGPYGPPLQPPAQPYGQPQYGQPQYGQPQYGQPPYGGPPTAPAKSRVGLIAAVTAGIVAAIALGVVLALTMSTTVLDRNAVQQDVGSQFEEREGVAVDLECAQEMEVASGATYECTGTTADGEDVTLQIAITDEATAAYTWTEP</sequence>
<keyword evidence="2" id="KW-0472">Membrane</keyword>
<feature type="region of interest" description="Disordered" evidence="1">
    <location>
        <begin position="1"/>
        <end position="59"/>
    </location>
</feature>
<keyword evidence="5" id="KW-1185">Reference proteome</keyword>
<evidence type="ECO:0000313" key="5">
    <source>
        <dbReference type="Proteomes" id="UP001324287"/>
    </source>
</evidence>
<organism evidence="4 5">
    <name type="scientific">Blastococcus brunescens</name>
    <dbReference type="NCBI Taxonomy" id="1564165"/>
    <lineage>
        <taxon>Bacteria</taxon>
        <taxon>Bacillati</taxon>
        <taxon>Actinomycetota</taxon>
        <taxon>Actinomycetes</taxon>
        <taxon>Geodermatophilales</taxon>
        <taxon>Geodermatophilaceae</taxon>
        <taxon>Blastococcus</taxon>
    </lineage>
</organism>
<dbReference type="InterPro" id="IPR025637">
    <property type="entry name" value="DUF4333"/>
</dbReference>
<evidence type="ECO:0000256" key="2">
    <source>
        <dbReference type="SAM" id="Phobius"/>
    </source>
</evidence>
<dbReference type="RefSeq" id="WP_324277745.1">
    <property type="nucleotide sequence ID" value="NZ_CP141261.1"/>
</dbReference>
<protein>
    <submittedName>
        <fullName evidence="4">DUF4333 domain-containing protein</fullName>
    </submittedName>
</protein>
<accession>A0ABZ1B6K7</accession>
<feature type="compositionally biased region" description="Low complexity" evidence="1">
    <location>
        <begin position="30"/>
        <end position="49"/>
    </location>
</feature>